<dbReference type="GO" id="GO:0031012">
    <property type="term" value="C:extracellular matrix"/>
    <property type="evidence" value="ECO:0007669"/>
    <property type="project" value="TreeGrafter"/>
</dbReference>
<comment type="caution">
    <text evidence="4">The sequence shown here is derived from an EMBL/GenBank/DDBJ whole genome shotgun (WGS) entry which is preliminary data.</text>
</comment>
<dbReference type="EMBL" id="LRGB01001409">
    <property type="protein sequence ID" value="KZS12048.1"/>
    <property type="molecule type" value="Genomic_DNA"/>
</dbReference>
<dbReference type="Pfam" id="PF00379">
    <property type="entry name" value="Chitin_bind_4"/>
    <property type="match status" value="4"/>
</dbReference>
<dbReference type="Proteomes" id="UP000076858">
    <property type="component" value="Unassembled WGS sequence"/>
</dbReference>
<feature type="chain" id="PRO_5012429985" evidence="3">
    <location>
        <begin position="16"/>
        <end position="648"/>
    </location>
</feature>
<evidence type="ECO:0000313" key="4">
    <source>
        <dbReference type="EMBL" id="KZS12048.1"/>
    </source>
</evidence>
<keyword evidence="3" id="KW-0732">Signal</keyword>
<reference evidence="4 5" key="1">
    <citation type="submission" date="2016-03" db="EMBL/GenBank/DDBJ databases">
        <title>EvidentialGene: Evidence-directed Construction of Genes on Genomes.</title>
        <authorList>
            <person name="Gilbert D.G."/>
            <person name="Choi J.-H."/>
            <person name="Mockaitis K."/>
            <person name="Colbourne J."/>
            <person name="Pfrender M."/>
        </authorList>
    </citation>
    <scope>NUCLEOTIDE SEQUENCE [LARGE SCALE GENOMIC DNA]</scope>
    <source>
        <strain evidence="4 5">Xinb3</strain>
        <tissue evidence="4">Complete organism</tissue>
    </source>
</reference>
<accession>A0A164V7M5</accession>
<evidence type="ECO:0000256" key="3">
    <source>
        <dbReference type="SAM" id="SignalP"/>
    </source>
</evidence>
<protein>
    <submittedName>
        <fullName evidence="4">Putative Ccp84Ae</fullName>
    </submittedName>
</protein>
<feature type="signal peptide" evidence="3">
    <location>
        <begin position="1"/>
        <end position="15"/>
    </location>
</feature>
<sequence>MKFFILAAVFAVAAASSYKAPEYAPRYEAPKYDAPKYEEVTYAPQPYSFGYDVQDKESYNDFDHSEKSDANVVTGSYRVALPDGRTQIVSYKADSYGYTADVKYEGEAQYPEYKPTEYKAAAYPAPAYKAPEYKAPAYPAPAYKAPEYKAPAYPAPAYKAPEYKAPTYPAPAYKAPEYKAPAYTAPAYKAPAYKAPAYEAPAYTAPIYRAPAPAYSAPTSDHTSSLNSLIFESLQTTCFVFFHFRFLRTPPIGFVFPVTFAIKPSNFYAERHQFFSCYTKNNHFNMKFIILVALFAVAAADSYKAAEYAPKYEAPKYEEVTYAPQPYSFGYDVQDKESYNDFDHSEKSDSYGVTGSYRVALPDGRTQIVTYKADKDGYTADVKFEGEAKYPEYKEAEFPVTLGIKTRTAIVTGISSATVSAQLPPSFNMNKFIILVALFAVAAADSYKAAEYAPKYETPKYEEVTYAPQPYSFGYDVQDKESYNDFDHAEKSDSYGVTGSYRVALPDGRTQIVTYKADKDGYTADLLILVAVFAVAAADSYKAAEYAPKYEAPVTYAPQPYSFGYEVQDKESYNDFDHAEKADGKVVTGSYRVALPDGRTQIVTYKADENGYTADVKFEGEAKYAEYKAASYPAPTYTTPAYTTTAEY</sequence>
<evidence type="ECO:0000313" key="5">
    <source>
        <dbReference type="Proteomes" id="UP000076858"/>
    </source>
</evidence>
<dbReference type="AlphaFoldDB" id="A0A164V7M5"/>
<dbReference type="InterPro" id="IPR000618">
    <property type="entry name" value="Insect_cuticle"/>
</dbReference>
<dbReference type="PANTHER" id="PTHR12236:SF79">
    <property type="entry name" value="CUTICULAR PROTEIN 50CB-RELATED"/>
    <property type="match status" value="1"/>
</dbReference>
<dbReference type="InterPro" id="IPR051217">
    <property type="entry name" value="Insect_Cuticle_Struc_Prot"/>
</dbReference>
<proteinExistence type="predicted"/>
<dbReference type="InterPro" id="IPR031311">
    <property type="entry name" value="CHIT_BIND_RR_consensus"/>
</dbReference>
<dbReference type="GO" id="GO:0005615">
    <property type="term" value="C:extracellular space"/>
    <property type="evidence" value="ECO:0007669"/>
    <property type="project" value="TreeGrafter"/>
</dbReference>
<organism evidence="4 5">
    <name type="scientific">Daphnia magna</name>
    <dbReference type="NCBI Taxonomy" id="35525"/>
    <lineage>
        <taxon>Eukaryota</taxon>
        <taxon>Metazoa</taxon>
        <taxon>Ecdysozoa</taxon>
        <taxon>Arthropoda</taxon>
        <taxon>Crustacea</taxon>
        <taxon>Branchiopoda</taxon>
        <taxon>Diplostraca</taxon>
        <taxon>Cladocera</taxon>
        <taxon>Anomopoda</taxon>
        <taxon>Daphniidae</taxon>
        <taxon>Daphnia</taxon>
    </lineage>
</organism>
<dbReference type="PROSITE" id="PS00233">
    <property type="entry name" value="CHIT_BIND_RR_1"/>
    <property type="match status" value="3"/>
</dbReference>
<keyword evidence="1 2" id="KW-0193">Cuticle</keyword>
<name>A0A164V7M5_9CRUS</name>
<evidence type="ECO:0000256" key="2">
    <source>
        <dbReference type="PROSITE-ProRule" id="PRU00497"/>
    </source>
</evidence>
<dbReference type="GO" id="GO:0042302">
    <property type="term" value="F:structural constituent of cuticle"/>
    <property type="evidence" value="ECO:0007669"/>
    <property type="project" value="UniProtKB-UniRule"/>
</dbReference>
<dbReference type="STRING" id="35525.A0A164V7M5"/>
<dbReference type="PANTHER" id="PTHR12236">
    <property type="entry name" value="STRUCTURAL CONTITUENT OF CUTICLE"/>
    <property type="match status" value="1"/>
</dbReference>
<dbReference type="PROSITE" id="PS51155">
    <property type="entry name" value="CHIT_BIND_RR_2"/>
    <property type="match status" value="4"/>
</dbReference>
<evidence type="ECO:0000256" key="1">
    <source>
        <dbReference type="ARBA" id="ARBA00022460"/>
    </source>
</evidence>
<keyword evidence="5" id="KW-1185">Reference proteome</keyword>
<dbReference type="OrthoDB" id="6884310at2759"/>
<gene>
    <name evidence="4" type="ORF">APZ42_023119</name>
</gene>